<keyword evidence="8" id="KW-0698">rRNA processing</keyword>
<proteinExistence type="inferred from homology"/>
<name>A0A222P4M1_9GAMM</name>
<dbReference type="OrthoDB" id="9804278at2"/>
<evidence type="ECO:0000256" key="11">
    <source>
        <dbReference type="ARBA" id="ARBA00022723"/>
    </source>
</evidence>
<keyword evidence="9" id="KW-0819">tRNA processing</keyword>
<evidence type="ECO:0000313" key="20">
    <source>
        <dbReference type="EMBL" id="ASQ46798.1"/>
    </source>
</evidence>
<dbReference type="NCBIfam" id="TIGR00757">
    <property type="entry name" value="RNaseEG"/>
    <property type="match status" value="1"/>
</dbReference>
<dbReference type="InterPro" id="IPR003029">
    <property type="entry name" value="S1_domain"/>
</dbReference>
<keyword evidence="12" id="KW-0699">rRNA-binding</keyword>
<dbReference type="GO" id="GO:0046872">
    <property type="term" value="F:metal ion binding"/>
    <property type="evidence" value="ECO:0007669"/>
    <property type="project" value="UniProtKB-KW"/>
</dbReference>
<organism evidence="20 21">
    <name type="scientific">Legionella clemsonensis</name>
    <dbReference type="NCBI Taxonomy" id="1867846"/>
    <lineage>
        <taxon>Bacteria</taxon>
        <taxon>Pseudomonadati</taxon>
        <taxon>Pseudomonadota</taxon>
        <taxon>Gammaproteobacteria</taxon>
        <taxon>Legionellales</taxon>
        <taxon>Legionellaceae</taxon>
        <taxon>Legionella</taxon>
    </lineage>
</organism>
<keyword evidence="14 20" id="KW-0378">Hydrolase</keyword>
<evidence type="ECO:0000256" key="9">
    <source>
        <dbReference type="ARBA" id="ARBA00022694"/>
    </source>
</evidence>
<dbReference type="PANTHER" id="PTHR30001:SF1">
    <property type="entry name" value="RIBONUCLEASE E_G-LIKE PROTEIN, CHLOROPLASTIC"/>
    <property type="match status" value="1"/>
</dbReference>
<reference evidence="21" key="1">
    <citation type="submission" date="2016-07" db="EMBL/GenBank/DDBJ databases">
        <authorList>
            <person name="Florea S."/>
            <person name="Webb J.S."/>
            <person name="Jaromczyk J."/>
            <person name="Schardl C.L."/>
        </authorList>
    </citation>
    <scope>NUCLEOTIDE SEQUENCE [LARGE SCALE GENOMIC DNA]</scope>
    <source>
        <strain evidence="21">CDC-D5610</strain>
    </source>
</reference>
<dbReference type="SMART" id="SM00316">
    <property type="entry name" value="S1"/>
    <property type="match status" value="1"/>
</dbReference>
<dbReference type="GO" id="GO:0004519">
    <property type="term" value="F:endonuclease activity"/>
    <property type="evidence" value="ECO:0007669"/>
    <property type="project" value="UniProtKB-KW"/>
</dbReference>
<evidence type="ECO:0000256" key="8">
    <source>
        <dbReference type="ARBA" id="ARBA00022552"/>
    </source>
</evidence>
<comment type="cofactor">
    <cofactor evidence="1">
        <name>Mg(2+)</name>
        <dbReference type="ChEBI" id="CHEBI:18420"/>
    </cofactor>
</comment>
<comment type="subcellular location">
    <subcellularLocation>
        <location evidence="2">Cytoplasm</location>
    </subcellularLocation>
</comment>
<keyword evidence="10" id="KW-0540">Nuclease</keyword>
<evidence type="ECO:0000256" key="14">
    <source>
        <dbReference type="ARBA" id="ARBA00022801"/>
    </source>
</evidence>
<dbReference type="EMBL" id="CP016397">
    <property type="protein sequence ID" value="ASQ46798.1"/>
    <property type="molecule type" value="Genomic_DNA"/>
</dbReference>
<comment type="similarity">
    <text evidence="3">Belongs to the RNase E/G family. RNase G subfamily.</text>
</comment>
<evidence type="ECO:0000256" key="3">
    <source>
        <dbReference type="ARBA" id="ARBA00005663"/>
    </source>
</evidence>
<feature type="compositionally biased region" description="Polar residues" evidence="18">
    <location>
        <begin position="569"/>
        <end position="578"/>
    </location>
</feature>
<evidence type="ECO:0000256" key="12">
    <source>
        <dbReference type="ARBA" id="ARBA00022730"/>
    </source>
</evidence>
<evidence type="ECO:0000256" key="17">
    <source>
        <dbReference type="ARBA" id="ARBA00023136"/>
    </source>
</evidence>
<feature type="compositionally biased region" description="Low complexity" evidence="18">
    <location>
        <begin position="610"/>
        <end position="620"/>
    </location>
</feature>
<evidence type="ECO:0000313" key="21">
    <source>
        <dbReference type="Proteomes" id="UP000201728"/>
    </source>
</evidence>
<feature type="region of interest" description="Disordered" evidence="18">
    <location>
        <begin position="556"/>
        <end position="639"/>
    </location>
</feature>
<dbReference type="PROSITE" id="PS50126">
    <property type="entry name" value="S1"/>
    <property type="match status" value="1"/>
</dbReference>
<evidence type="ECO:0000256" key="1">
    <source>
        <dbReference type="ARBA" id="ARBA00001946"/>
    </source>
</evidence>
<dbReference type="SUPFAM" id="SSF50249">
    <property type="entry name" value="Nucleic acid-binding proteins"/>
    <property type="match status" value="1"/>
</dbReference>
<dbReference type="Pfam" id="PF00575">
    <property type="entry name" value="S1"/>
    <property type="match status" value="1"/>
</dbReference>
<dbReference type="GO" id="GO:0004540">
    <property type="term" value="F:RNA nuclease activity"/>
    <property type="evidence" value="ECO:0007669"/>
    <property type="project" value="InterPro"/>
</dbReference>
<dbReference type="InterPro" id="IPR019307">
    <property type="entry name" value="RNA-bd_AU-1/RNase_E/G"/>
</dbReference>
<evidence type="ECO:0000256" key="7">
    <source>
        <dbReference type="ARBA" id="ARBA00022519"/>
    </source>
</evidence>
<dbReference type="GO" id="GO:0019843">
    <property type="term" value="F:rRNA binding"/>
    <property type="evidence" value="ECO:0007669"/>
    <property type="project" value="UniProtKB-KW"/>
</dbReference>
<dbReference type="CDD" id="cd04453">
    <property type="entry name" value="S1_RNase_E"/>
    <property type="match status" value="1"/>
</dbReference>
<accession>A0A222P4M1</accession>
<dbReference type="GO" id="GO:0005737">
    <property type="term" value="C:cytoplasm"/>
    <property type="evidence" value="ECO:0007669"/>
    <property type="project" value="UniProtKB-SubCell"/>
</dbReference>
<dbReference type="Gene3D" id="3.40.1260.20">
    <property type="entry name" value="Ribonuclease E, catalytic domain"/>
    <property type="match status" value="1"/>
</dbReference>
<keyword evidence="16" id="KW-0694">RNA-binding</keyword>
<keyword evidence="5" id="KW-1003">Cell membrane</keyword>
<keyword evidence="13" id="KW-0255">Endonuclease</keyword>
<feature type="domain" description="S1 motif" evidence="19">
    <location>
        <begin position="39"/>
        <end position="121"/>
    </location>
</feature>
<dbReference type="PANTHER" id="PTHR30001">
    <property type="entry name" value="RIBONUCLEASE"/>
    <property type="match status" value="1"/>
</dbReference>
<dbReference type="Pfam" id="PF10150">
    <property type="entry name" value="RNase_E_G"/>
    <property type="match status" value="1"/>
</dbReference>
<dbReference type="Proteomes" id="UP000201728">
    <property type="component" value="Chromosome"/>
</dbReference>
<keyword evidence="6" id="KW-0963">Cytoplasm</keyword>
<gene>
    <name evidence="20" type="primary">rne</name>
    <name evidence="20" type="ORF">clem_11275</name>
</gene>
<protein>
    <recommendedName>
        <fullName evidence="4">Ribonuclease G</fullName>
    </recommendedName>
</protein>
<dbReference type="GO" id="GO:0008033">
    <property type="term" value="P:tRNA processing"/>
    <property type="evidence" value="ECO:0007669"/>
    <property type="project" value="UniProtKB-KW"/>
</dbReference>
<evidence type="ECO:0000256" key="10">
    <source>
        <dbReference type="ARBA" id="ARBA00022722"/>
    </source>
</evidence>
<evidence type="ECO:0000259" key="19">
    <source>
        <dbReference type="PROSITE" id="PS50126"/>
    </source>
</evidence>
<sequence>MEKMLINATQTEEVRVALVKDNHLYDLDIECPSEVKKKGNIYKAVVTRREPSLDAVFVEYGAKRQGFLPLKEIAPEYLSRHPDEFGDEKPPITSLIREGQELLIQVDKEERGNKGAALTTYITLAGCYLVLMPNNPNSGGISRRIEGDDRDELKETLNALALPDDMGLIIRTAGVGKSQDELQADLDMLCNQWQAIKQAYNTQLAPCLIHQEGDVIIRSIRDNLRKSIGEIIIDDQVSYVKAKQYIEQVKPDFLPNLKLYSSTVPLFNFYQIESQIEMAYHREVPLPSGGALVIDRTEALVSIDINSAKATSGSDIETTALNTNLEAADEIARQLRLRDLGGLVVIDFIDMSSSKNQRDVENRLKEALKADRARIQVGRISRFGLLEMSRQRLRLSLGENAQEVCPRCEGRGTVRNIQSHGLSIIRLIEEEALKEKTAEVQVQLPPEMATFIMNEKREFIFHIEKRHSVQVLIIANPYLQPPHYEITRLKEDNVGKNKKPSYSLIQQPELAIVRAEDGTKLDEPAVKAFSLPSPVKAQHNGFIKRLWNSLFGAGEPTVSSATRQEKVTRGSSHPQKQAQTERRQQGQGNRRRRPSGNQARNPNQQRKKSQGGQSSGRVVQMKPEQAKKKAPSNRDTQEQ</sequence>
<evidence type="ECO:0000256" key="4">
    <source>
        <dbReference type="ARBA" id="ARBA00017719"/>
    </source>
</evidence>
<keyword evidence="21" id="KW-1185">Reference proteome</keyword>
<keyword evidence="17" id="KW-0472">Membrane</keyword>
<dbReference type="KEGG" id="lcd:clem_11275"/>
<dbReference type="GO" id="GO:0016787">
    <property type="term" value="F:hydrolase activity"/>
    <property type="evidence" value="ECO:0007669"/>
    <property type="project" value="UniProtKB-KW"/>
</dbReference>
<dbReference type="InterPro" id="IPR004659">
    <property type="entry name" value="RNase_E/G"/>
</dbReference>
<keyword evidence="7" id="KW-0997">Cell inner membrane</keyword>
<evidence type="ECO:0000256" key="5">
    <source>
        <dbReference type="ARBA" id="ARBA00022475"/>
    </source>
</evidence>
<evidence type="ECO:0000256" key="15">
    <source>
        <dbReference type="ARBA" id="ARBA00022842"/>
    </source>
</evidence>
<evidence type="ECO:0000256" key="2">
    <source>
        <dbReference type="ARBA" id="ARBA00004496"/>
    </source>
</evidence>
<evidence type="ECO:0000256" key="13">
    <source>
        <dbReference type="ARBA" id="ARBA00022759"/>
    </source>
</evidence>
<keyword evidence="15" id="KW-0460">Magnesium</keyword>
<dbReference type="RefSeq" id="WP_094091621.1">
    <property type="nucleotide sequence ID" value="NZ_CP016397.1"/>
</dbReference>
<dbReference type="Gene3D" id="2.40.50.140">
    <property type="entry name" value="Nucleic acid-binding proteins"/>
    <property type="match status" value="1"/>
</dbReference>
<keyword evidence="11" id="KW-0479">Metal-binding</keyword>
<evidence type="ECO:0000256" key="16">
    <source>
        <dbReference type="ARBA" id="ARBA00022884"/>
    </source>
</evidence>
<dbReference type="GO" id="GO:0006364">
    <property type="term" value="P:rRNA processing"/>
    <property type="evidence" value="ECO:0007669"/>
    <property type="project" value="UniProtKB-KW"/>
</dbReference>
<dbReference type="InterPro" id="IPR048583">
    <property type="entry name" value="RNase_E_G_thioredoxin-like"/>
</dbReference>
<evidence type="ECO:0000256" key="6">
    <source>
        <dbReference type="ARBA" id="ARBA00022490"/>
    </source>
</evidence>
<dbReference type="InterPro" id="IPR012340">
    <property type="entry name" value="NA-bd_OB-fold"/>
</dbReference>
<dbReference type="AlphaFoldDB" id="A0A222P4M1"/>
<evidence type="ECO:0000256" key="18">
    <source>
        <dbReference type="SAM" id="MobiDB-lite"/>
    </source>
</evidence>
<dbReference type="Pfam" id="PF20833">
    <property type="entry name" value="RNase_E_G_Thio"/>
    <property type="match status" value="1"/>
</dbReference>